<name>A0A9P6T275_9FUNG</name>
<dbReference type="CDD" id="cd22888">
    <property type="entry name" value="CcO_VIIa_fungal"/>
    <property type="match status" value="1"/>
</dbReference>
<protein>
    <submittedName>
        <fullName evidence="1">Uncharacterized protein</fullName>
    </submittedName>
</protein>
<dbReference type="AlphaFoldDB" id="A0A9P6T275"/>
<sequence length="55" mass="5878">MVAPIQNMLAKSMLTHIAISLTIGGVAAAAFWNGVVLPNRAIRDQYVAKERAARA</sequence>
<dbReference type="EMBL" id="JAAAID010000302">
    <property type="protein sequence ID" value="KAG0019220.1"/>
    <property type="molecule type" value="Genomic_DNA"/>
</dbReference>
<proteinExistence type="predicted"/>
<dbReference type="OrthoDB" id="2317211at2759"/>
<evidence type="ECO:0000313" key="2">
    <source>
        <dbReference type="Proteomes" id="UP000703661"/>
    </source>
</evidence>
<comment type="caution">
    <text evidence="1">The sequence shown here is derived from an EMBL/GenBank/DDBJ whole genome shotgun (WGS) entry which is preliminary data.</text>
</comment>
<reference evidence="1" key="1">
    <citation type="journal article" date="2020" name="Fungal Divers.">
        <title>Resolving the Mortierellaceae phylogeny through synthesis of multi-gene phylogenetics and phylogenomics.</title>
        <authorList>
            <person name="Vandepol N."/>
            <person name="Liber J."/>
            <person name="Desiro A."/>
            <person name="Na H."/>
            <person name="Kennedy M."/>
            <person name="Barry K."/>
            <person name="Grigoriev I.V."/>
            <person name="Miller A.N."/>
            <person name="O'Donnell K."/>
            <person name="Stajich J.E."/>
            <person name="Bonito G."/>
        </authorList>
    </citation>
    <scope>NUCLEOTIDE SEQUENCE</scope>
    <source>
        <strain evidence="1">NRRL 2769</strain>
    </source>
</reference>
<evidence type="ECO:0000313" key="1">
    <source>
        <dbReference type="EMBL" id="KAG0019220.1"/>
    </source>
</evidence>
<gene>
    <name evidence="1" type="ORF">BGZ80_006147</name>
</gene>
<accession>A0A9P6T275</accession>
<keyword evidence="2" id="KW-1185">Reference proteome</keyword>
<dbReference type="Proteomes" id="UP000703661">
    <property type="component" value="Unassembled WGS sequence"/>
</dbReference>
<organism evidence="1 2">
    <name type="scientific">Entomortierella chlamydospora</name>
    <dbReference type="NCBI Taxonomy" id="101097"/>
    <lineage>
        <taxon>Eukaryota</taxon>
        <taxon>Fungi</taxon>
        <taxon>Fungi incertae sedis</taxon>
        <taxon>Mucoromycota</taxon>
        <taxon>Mortierellomycotina</taxon>
        <taxon>Mortierellomycetes</taxon>
        <taxon>Mortierellales</taxon>
        <taxon>Mortierellaceae</taxon>
        <taxon>Entomortierella</taxon>
    </lineage>
</organism>